<accession>A0A1C7NNB4</accession>
<feature type="compositionally biased region" description="Low complexity" evidence="3">
    <location>
        <begin position="324"/>
        <end position="337"/>
    </location>
</feature>
<evidence type="ECO:0000313" key="6">
    <source>
        <dbReference type="Proteomes" id="UP000093000"/>
    </source>
</evidence>
<dbReference type="PANTHER" id="PTHR23236">
    <property type="entry name" value="EUKARYOTIC TRANSLATION INITIATION FACTOR 4B/4H"/>
    <property type="match status" value="1"/>
</dbReference>
<dbReference type="Pfam" id="PF00076">
    <property type="entry name" value="RRM_1"/>
    <property type="match status" value="2"/>
</dbReference>
<dbReference type="InterPro" id="IPR035979">
    <property type="entry name" value="RBD_domain_sf"/>
</dbReference>
<feature type="compositionally biased region" description="Basic and acidic residues" evidence="3">
    <location>
        <begin position="203"/>
        <end position="215"/>
    </location>
</feature>
<reference evidence="5 6" key="1">
    <citation type="submission" date="2016-03" db="EMBL/GenBank/DDBJ databases">
        <title>Choanephora cucurbitarum.</title>
        <authorList>
            <person name="Min B."/>
            <person name="Park H."/>
            <person name="Park J.-H."/>
            <person name="Shin H.-D."/>
            <person name="Choi I.-G."/>
        </authorList>
    </citation>
    <scope>NUCLEOTIDE SEQUENCE [LARGE SCALE GENOMIC DNA]</scope>
    <source>
        <strain evidence="5 6">KUS-F28377</strain>
    </source>
</reference>
<dbReference type="InterPro" id="IPR000504">
    <property type="entry name" value="RRM_dom"/>
</dbReference>
<feature type="compositionally biased region" description="Basic and acidic residues" evidence="3">
    <location>
        <begin position="1"/>
        <end position="10"/>
    </location>
</feature>
<gene>
    <name evidence="5" type="primary">NOP13</name>
    <name evidence="5" type="ORF">A0J61_03192</name>
</gene>
<organism evidence="5 6">
    <name type="scientific">Choanephora cucurbitarum</name>
    <dbReference type="NCBI Taxonomy" id="101091"/>
    <lineage>
        <taxon>Eukaryota</taxon>
        <taxon>Fungi</taxon>
        <taxon>Fungi incertae sedis</taxon>
        <taxon>Mucoromycota</taxon>
        <taxon>Mucoromycotina</taxon>
        <taxon>Mucoromycetes</taxon>
        <taxon>Mucorales</taxon>
        <taxon>Mucorineae</taxon>
        <taxon>Choanephoraceae</taxon>
        <taxon>Choanephoroideae</taxon>
        <taxon>Choanephora</taxon>
    </lineage>
</organism>
<dbReference type="PROSITE" id="PS50102">
    <property type="entry name" value="RRM"/>
    <property type="match status" value="2"/>
</dbReference>
<evidence type="ECO:0000259" key="4">
    <source>
        <dbReference type="PROSITE" id="PS50102"/>
    </source>
</evidence>
<feature type="compositionally biased region" description="Basic and acidic residues" evidence="3">
    <location>
        <begin position="366"/>
        <end position="375"/>
    </location>
</feature>
<feature type="domain" description="RRM" evidence="4">
    <location>
        <begin position="225"/>
        <end position="303"/>
    </location>
</feature>
<dbReference type="FunCoup" id="A0A1C7NNB4">
    <property type="interactions" value="398"/>
</dbReference>
<feature type="compositionally biased region" description="Basic residues" evidence="3">
    <location>
        <begin position="60"/>
        <end position="73"/>
    </location>
</feature>
<feature type="compositionally biased region" description="Acidic residues" evidence="3">
    <location>
        <begin position="76"/>
        <end position="93"/>
    </location>
</feature>
<keyword evidence="6" id="KW-1185">Reference proteome</keyword>
<feature type="region of interest" description="Disordered" evidence="3">
    <location>
        <begin position="203"/>
        <end position="225"/>
    </location>
</feature>
<dbReference type="InterPro" id="IPR012677">
    <property type="entry name" value="Nucleotide-bd_a/b_plait_sf"/>
</dbReference>
<dbReference type="PANTHER" id="PTHR23236:SF95">
    <property type="entry name" value="NUCLEOLAR PROTEIN 13"/>
    <property type="match status" value="1"/>
</dbReference>
<dbReference type="Gene3D" id="3.30.70.330">
    <property type="match status" value="2"/>
</dbReference>
<dbReference type="AlphaFoldDB" id="A0A1C7NNB4"/>
<dbReference type="STRING" id="101091.A0A1C7NNB4"/>
<proteinExistence type="predicted"/>
<dbReference type="EMBL" id="LUGH01000133">
    <property type="protein sequence ID" value="OBZ88754.1"/>
    <property type="molecule type" value="Genomic_DNA"/>
</dbReference>
<keyword evidence="1 2" id="KW-0694">RNA-binding</keyword>
<dbReference type="Proteomes" id="UP000093000">
    <property type="component" value="Unassembled WGS sequence"/>
</dbReference>
<feature type="region of interest" description="Disordered" evidence="3">
    <location>
        <begin position="305"/>
        <end position="400"/>
    </location>
</feature>
<feature type="compositionally biased region" description="Basic and acidic residues" evidence="3">
    <location>
        <begin position="97"/>
        <end position="115"/>
    </location>
</feature>
<dbReference type="InParanoid" id="A0A1C7NNB4"/>
<evidence type="ECO:0000256" key="2">
    <source>
        <dbReference type="PROSITE-ProRule" id="PRU00176"/>
    </source>
</evidence>
<feature type="compositionally biased region" description="Basic and acidic residues" evidence="3">
    <location>
        <begin position="350"/>
        <end position="359"/>
    </location>
</feature>
<evidence type="ECO:0000256" key="1">
    <source>
        <dbReference type="ARBA" id="ARBA00022884"/>
    </source>
</evidence>
<feature type="compositionally biased region" description="Basic and acidic residues" evidence="3">
    <location>
        <begin position="42"/>
        <end position="59"/>
    </location>
</feature>
<evidence type="ECO:0000256" key="3">
    <source>
        <dbReference type="SAM" id="MobiDB-lite"/>
    </source>
</evidence>
<feature type="region of interest" description="Disordered" evidence="3">
    <location>
        <begin position="1"/>
        <end position="115"/>
    </location>
</feature>
<feature type="domain" description="RRM" evidence="4">
    <location>
        <begin position="120"/>
        <end position="198"/>
    </location>
</feature>
<dbReference type="GO" id="GO:0003723">
    <property type="term" value="F:RNA binding"/>
    <property type="evidence" value="ECO:0007669"/>
    <property type="project" value="UniProtKB-UniRule"/>
</dbReference>
<dbReference type="OrthoDB" id="439808at2759"/>
<protein>
    <submittedName>
        <fullName evidence="5">Nucleolar protein 13</fullName>
    </submittedName>
</protein>
<comment type="caution">
    <text evidence="5">The sequence shown here is derived from an EMBL/GenBank/DDBJ whole genome shotgun (WGS) entry which is preliminary data.</text>
</comment>
<name>A0A1C7NNB4_9FUNG</name>
<evidence type="ECO:0000313" key="5">
    <source>
        <dbReference type="EMBL" id="OBZ88754.1"/>
    </source>
</evidence>
<sequence>MAKKESKEEAFNVLTEVTEYEKDEEEEARLAAKAEKKKRKQLSKEEKEAQRKINRENREKKKQKKELNKKRKRGELDEEEAEEEEKEEEDSEMQADSAKKDKKESERPAKPEKKQKVIEYGVWVGNLSYATTSDTIRDFFKECGEIIRLKCPKGNGAKNNNKGFAYVFFSTPEASAKAVALSEQKLEGRSLLIKDSENFERVDDSKPMTEVEKKEMKKQKNPPSPTLFLGNLSFDTTKESIQEHFSWAGEIRKVRLATFEDSGKCKGFAYVDYHEVEAATKAIRAPDKHNLDGRKIRVEFASAEAHMRSKPWLMRKAKKDNGSEQPEQQQQQQQQSESTEEPTFKRRKTFNKEESDHRPRERRPKKPVDSGRLKPGEALSSAQRQKPTVQEFKGTKVVFD</sequence>
<dbReference type="SMART" id="SM00360">
    <property type="entry name" value="RRM"/>
    <property type="match status" value="2"/>
</dbReference>
<dbReference type="SUPFAM" id="SSF54928">
    <property type="entry name" value="RNA-binding domain, RBD"/>
    <property type="match status" value="2"/>
</dbReference>